<name>M1MND0_9CLOT</name>
<gene>
    <name evidence="1" type="ORF">Cspa_c39460</name>
</gene>
<dbReference type="EMBL" id="CP004121">
    <property type="protein sequence ID" value="AGF57703.1"/>
    <property type="molecule type" value="Genomic_DNA"/>
</dbReference>
<sequence length="329" mass="38406">MNLKKEIIINKTVNIKGIDVNLIAITSEEEGSVLWAIYKLPYRKHIEENVTKYLSNREEIINSVNKESSFININISEIIIQGQKILSSSSTSIPLYLWKIDNSSKLQNFIDNGLISANLHYSDLENIIITEYKLKDCDKLPKIDTTKKLDIILKLRSYSKSIIINQSIHMKFGEMEIGNKFEFYDHIQKRKYNYYINNMYHYDVWNEVNNNLEMELGQVVPKEQLEEAKEEYVAALEKICPRGMDLAMLEYESEEDFQLNVYTKEYLNERSENKAAAIALFFKAHKKIGKNGLKSRVCMIKPVDKDFYDDIDIELLTGYIKVPEEIIKV</sequence>
<dbReference type="OrthoDB" id="2676971at2"/>
<dbReference type="PATRIC" id="fig|931276.5.peg.3980"/>
<dbReference type="eggNOG" id="ENOG502ZBGG">
    <property type="taxonomic scope" value="Bacteria"/>
</dbReference>
<dbReference type="HOGENOM" id="CLU_065337_0_0_9"/>
<dbReference type="RefSeq" id="WP_015394016.1">
    <property type="nucleotide sequence ID" value="NC_020291.1"/>
</dbReference>
<dbReference type="Proteomes" id="UP000011728">
    <property type="component" value="Chromosome"/>
</dbReference>
<proteinExistence type="predicted"/>
<reference evidence="1 2" key="1">
    <citation type="submission" date="2013-02" db="EMBL/GenBank/DDBJ databases">
        <title>Genome sequence of Clostridium saccharoperbutylacetonicum N1-4(HMT).</title>
        <authorList>
            <person name="Poehlein A."/>
            <person name="Daniel R."/>
        </authorList>
    </citation>
    <scope>NUCLEOTIDE SEQUENCE [LARGE SCALE GENOMIC DNA]</scope>
    <source>
        <strain evidence="2">N1-4(HMT)</strain>
    </source>
</reference>
<dbReference type="AlphaFoldDB" id="M1MND0"/>
<protein>
    <submittedName>
        <fullName evidence="1">Uncharacterized protein</fullName>
    </submittedName>
</protein>
<evidence type="ECO:0000313" key="2">
    <source>
        <dbReference type="Proteomes" id="UP000011728"/>
    </source>
</evidence>
<evidence type="ECO:0000313" key="1">
    <source>
        <dbReference type="EMBL" id="AGF57703.1"/>
    </source>
</evidence>
<dbReference type="KEGG" id="csr:Cspa_c39460"/>
<keyword evidence="2" id="KW-1185">Reference proteome</keyword>
<organism evidence="1 2">
    <name type="scientific">Clostridium saccharoperbutylacetonicum N1-4(HMT)</name>
    <dbReference type="NCBI Taxonomy" id="931276"/>
    <lineage>
        <taxon>Bacteria</taxon>
        <taxon>Bacillati</taxon>
        <taxon>Bacillota</taxon>
        <taxon>Clostridia</taxon>
        <taxon>Eubacteriales</taxon>
        <taxon>Clostridiaceae</taxon>
        <taxon>Clostridium</taxon>
    </lineage>
</organism>
<accession>M1MND0</accession>